<comment type="caution">
    <text evidence="1">The sequence shown here is derived from an EMBL/GenBank/DDBJ whole genome shotgun (WGS) entry which is preliminary data.</text>
</comment>
<reference evidence="1" key="2">
    <citation type="submission" date="2020-09" db="EMBL/GenBank/DDBJ databases">
        <authorList>
            <person name="Sun Q."/>
            <person name="Ohkuma M."/>
        </authorList>
    </citation>
    <scope>NUCLEOTIDE SEQUENCE</scope>
    <source>
        <strain evidence="1">JCM 19831</strain>
    </source>
</reference>
<organism evidence="1 2">
    <name type="scientific">Dactylosporangium sucinum</name>
    <dbReference type="NCBI Taxonomy" id="1424081"/>
    <lineage>
        <taxon>Bacteria</taxon>
        <taxon>Bacillati</taxon>
        <taxon>Actinomycetota</taxon>
        <taxon>Actinomycetes</taxon>
        <taxon>Micromonosporales</taxon>
        <taxon>Micromonosporaceae</taxon>
        <taxon>Dactylosporangium</taxon>
    </lineage>
</organism>
<dbReference type="AlphaFoldDB" id="A0A917X854"/>
<gene>
    <name evidence="1" type="ORF">GCM10007977_108040</name>
</gene>
<accession>A0A917X854</accession>
<dbReference type="EMBL" id="BMPI01000118">
    <property type="protein sequence ID" value="GGM88417.1"/>
    <property type="molecule type" value="Genomic_DNA"/>
</dbReference>
<evidence type="ECO:0008006" key="3">
    <source>
        <dbReference type="Google" id="ProtNLM"/>
    </source>
</evidence>
<sequence>MCLYHRDRAVRIALTATTDASASTERRTTPMQPDAVALVVAYLRAQEHLTGVTVVTARPDDVAAGVPVLLVEPVGDPVTSRMPWARRARWHLGLQVWAPDGEAREIAHGALTALVAARDVRMPDGGRIVRADPAADPVDIPDRRAGNGVQRVVATFDVAVRP</sequence>
<reference evidence="1" key="1">
    <citation type="journal article" date="2014" name="Int. J. Syst. Evol. Microbiol.">
        <title>Complete genome sequence of Corynebacterium casei LMG S-19264T (=DSM 44701T), isolated from a smear-ripened cheese.</title>
        <authorList>
            <consortium name="US DOE Joint Genome Institute (JGI-PGF)"/>
            <person name="Walter F."/>
            <person name="Albersmeier A."/>
            <person name="Kalinowski J."/>
            <person name="Ruckert C."/>
        </authorList>
    </citation>
    <scope>NUCLEOTIDE SEQUENCE</scope>
    <source>
        <strain evidence="1">JCM 19831</strain>
    </source>
</reference>
<keyword evidence="2" id="KW-1185">Reference proteome</keyword>
<dbReference type="Proteomes" id="UP000642070">
    <property type="component" value="Unassembled WGS sequence"/>
</dbReference>
<protein>
    <recommendedName>
        <fullName evidence="3">DUF3168 domain-containing protein</fullName>
    </recommendedName>
</protein>
<name>A0A917X854_9ACTN</name>
<evidence type="ECO:0000313" key="1">
    <source>
        <dbReference type="EMBL" id="GGM88417.1"/>
    </source>
</evidence>
<proteinExistence type="predicted"/>
<evidence type="ECO:0000313" key="2">
    <source>
        <dbReference type="Proteomes" id="UP000642070"/>
    </source>
</evidence>